<dbReference type="GO" id="GO:0015035">
    <property type="term" value="F:protein-disulfide reductase activity"/>
    <property type="evidence" value="ECO:0007669"/>
    <property type="project" value="TreeGrafter"/>
</dbReference>
<dbReference type="InterPro" id="IPR036249">
    <property type="entry name" value="Thioredoxin-like_sf"/>
</dbReference>
<evidence type="ECO:0000313" key="3">
    <source>
        <dbReference type="Proteomes" id="UP000467841"/>
    </source>
</evidence>
<evidence type="ECO:0000259" key="1">
    <source>
        <dbReference type="Pfam" id="PF00085"/>
    </source>
</evidence>
<dbReference type="EMBL" id="CACVBM020000066">
    <property type="protein sequence ID" value="CAA7013785.1"/>
    <property type="molecule type" value="Genomic_DNA"/>
</dbReference>
<dbReference type="PANTHER" id="PTHR45663">
    <property type="entry name" value="GEO12009P1"/>
    <property type="match status" value="1"/>
</dbReference>
<dbReference type="Proteomes" id="UP000467841">
    <property type="component" value="Unassembled WGS sequence"/>
</dbReference>
<feature type="domain" description="Thioredoxin" evidence="1">
    <location>
        <begin position="29"/>
        <end position="124"/>
    </location>
</feature>
<dbReference type="Pfam" id="PF00085">
    <property type="entry name" value="Thioredoxin"/>
    <property type="match status" value="1"/>
</dbReference>
<dbReference type="CDD" id="cd02947">
    <property type="entry name" value="TRX_family"/>
    <property type="match status" value="1"/>
</dbReference>
<dbReference type="OrthoDB" id="2121326at2759"/>
<proteinExistence type="predicted"/>
<protein>
    <recommendedName>
        <fullName evidence="1">Thioredoxin domain-containing protein</fullName>
    </recommendedName>
</protein>
<organism evidence="2 3">
    <name type="scientific">Microthlaspi erraticum</name>
    <dbReference type="NCBI Taxonomy" id="1685480"/>
    <lineage>
        <taxon>Eukaryota</taxon>
        <taxon>Viridiplantae</taxon>
        <taxon>Streptophyta</taxon>
        <taxon>Embryophyta</taxon>
        <taxon>Tracheophyta</taxon>
        <taxon>Spermatophyta</taxon>
        <taxon>Magnoliopsida</taxon>
        <taxon>eudicotyledons</taxon>
        <taxon>Gunneridae</taxon>
        <taxon>Pentapetalae</taxon>
        <taxon>rosids</taxon>
        <taxon>malvids</taxon>
        <taxon>Brassicales</taxon>
        <taxon>Brassicaceae</taxon>
        <taxon>Coluteocarpeae</taxon>
        <taxon>Microthlaspi</taxon>
    </lineage>
</organism>
<dbReference type="PANTHER" id="PTHR45663:SF28">
    <property type="entry name" value="THIOREDOXIN DOMAIN-CONTAINING PROTEIN"/>
    <property type="match status" value="1"/>
</dbReference>
<keyword evidence="3" id="KW-1185">Reference proteome</keyword>
<sequence>MEKRVLYGLVVMLIYLVGSGFGQGEVRLMIEEAKWTQFLTKTQLPTVLTITSSLCGFPCVVVEDQVARLAQTYGEKVIFNTANILLNPFLVQLYEVVSIPTIIVFKDGKEIFRYEKLSDWEKIYDLVFDSWILDSAMPPSDSASPSPSPFG</sequence>
<gene>
    <name evidence="2" type="ORF">MERR_LOCUS1019</name>
</gene>
<dbReference type="GO" id="GO:0005737">
    <property type="term" value="C:cytoplasm"/>
    <property type="evidence" value="ECO:0007669"/>
    <property type="project" value="TreeGrafter"/>
</dbReference>
<dbReference type="InterPro" id="IPR013766">
    <property type="entry name" value="Thioredoxin_domain"/>
</dbReference>
<reference evidence="2" key="1">
    <citation type="submission" date="2020-01" db="EMBL/GenBank/DDBJ databases">
        <authorList>
            <person name="Mishra B."/>
        </authorList>
    </citation>
    <scope>NUCLEOTIDE SEQUENCE [LARGE SCALE GENOMIC DNA]</scope>
</reference>
<accession>A0A6D2HKF1</accession>
<evidence type="ECO:0000313" key="2">
    <source>
        <dbReference type="EMBL" id="CAA7013785.1"/>
    </source>
</evidence>
<dbReference type="AlphaFoldDB" id="A0A6D2HKF1"/>
<dbReference type="SUPFAM" id="SSF52833">
    <property type="entry name" value="Thioredoxin-like"/>
    <property type="match status" value="1"/>
</dbReference>
<name>A0A6D2HKF1_9BRAS</name>
<dbReference type="Gene3D" id="3.40.30.10">
    <property type="entry name" value="Glutaredoxin"/>
    <property type="match status" value="1"/>
</dbReference>
<comment type="caution">
    <text evidence="2">The sequence shown here is derived from an EMBL/GenBank/DDBJ whole genome shotgun (WGS) entry which is preliminary data.</text>
</comment>